<keyword evidence="1" id="KW-0812">Transmembrane</keyword>
<dbReference type="Proteomes" id="UP000193963">
    <property type="component" value="Unassembled WGS sequence"/>
</dbReference>
<feature type="transmembrane region" description="Helical" evidence="1">
    <location>
        <begin position="6"/>
        <end position="23"/>
    </location>
</feature>
<dbReference type="RefSeq" id="WP_085889302.1">
    <property type="nucleotide sequence ID" value="NZ_FWFN01000007.1"/>
</dbReference>
<keyword evidence="3" id="KW-1185">Reference proteome</keyword>
<feature type="transmembrane region" description="Helical" evidence="1">
    <location>
        <begin position="30"/>
        <end position="49"/>
    </location>
</feature>
<keyword evidence="1" id="KW-0472">Membrane</keyword>
<accession>A0A1X6ZX65</accession>
<protein>
    <submittedName>
        <fullName evidence="2">Uncharacterized protein</fullName>
    </submittedName>
</protein>
<reference evidence="2 3" key="1">
    <citation type="submission" date="2017-03" db="EMBL/GenBank/DDBJ databases">
        <authorList>
            <person name="Afonso C.L."/>
            <person name="Miller P.J."/>
            <person name="Scott M.A."/>
            <person name="Spackman E."/>
            <person name="Goraichik I."/>
            <person name="Dimitrov K.M."/>
            <person name="Suarez D.L."/>
            <person name="Swayne D.E."/>
        </authorList>
    </citation>
    <scope>NUCLEOTIDE SEQUENCE [LARGE SCALE GENOMIC DNA]</scope>
    <source>
        <strain evidence="2 3">CECT 7751</strain>
    </source>
</reference>
<keyword evidence="1" id="KW-1133">Transmembrane helix</keyword>
<organism evidence="2 3">
    <name type="scientific">Pseudooceanicola marinus</name>
    <dbReference type="NCBI Taxonomy" id="396013"/>
    <lineage>
        <taxon>Bacteria</taxon>
        <taxon>Pseudomonadati</taxon>
        <taxon>Pseudomonadota</taxon>
        <taxon>Alphaproteobacteria</taxon>
        <taxon>Rhodobacterales</taxon>
        <taxon>Paracoccaceae</taxon>
        <taxon>Pseudooceanicola</taxon>
    </lineage>
</organism>
<dbReference type="EMBL" id="FWFN01000007">
    <property type="protein sequence ID" value="SLN64308.1"/>
    <property type="molecule type" value="Genomic_DNA"/>
</dbReference>
<dbReference type="AlphaFoldDB" id="A0A1X6ZX65"/>
<proteinExistence type="predicted"/>
<evidence type="ECO:0000313" key="2">
    <source>
        <dbReference type="EMBL" id="SLN64308.1"/>
    </source>
</evidence>
<gene>
    <name evidence="2" type="ORF">PSM7751_03261</name>
</gene>
<name>A0A1X6ZX65_9RHOB</name>
<sequence>MFFEMIAVIVAGFAGAGIALILNKVTGGRLPRWLMPVVAGAAMIAMAIFNEYDWYPRTANGLPDGVEVAVTAEESALWRPWTLVAPFTSRFIAVDTGSLREVEGEAPLRVIDIYAFARWQPTRAQRVAVDCAGGRRADLGSEMRLADEALAGATFREVGAADPVVAATCAI</sequence>
<dbReference type="OrthoDB" id="8601734at2"/>
<evidence type="ECO:0000256" key="1">
    <source>
        <dbReference type="SAM" id="Phobius"/>
    </source>
</evidence>
<evidence type="ECO:0000313" key="3">
    <source>
        <dbReference type="Proteomes" id="UP000193963"/>
    </source>
</evidence>